<feature type="transmembrane region" description="Helical" evidence="1">
    <location>
        <begin position="375"/>
        <end position="393"/>
    </location>
</feature>
<keyword evidence="1" id="KW-1133">Transmembrane helix</keyword>
<keyword evidence="1" id="KW-0472">Membrane</keyword>
<proteinExistence type="predicted"/>
<name>A0A227PAV8_9FLAO</name>
<organism evidence="2 3">
    <name type="scientific">Flavobacterium araucananum</name>
    <dbReference type="NCBI Taxonomy" id="946678"/>
    <lineage>
        <taxon>Bacteria</taxon>
        <taxon>Pseudomonadati</taxon>
        <taxon>Bacteroidota</taxon>
        <taxon>Flavobacteriia</taxon>
        <taxon>Flavobacteriales</taxon>
        <taxon>Flavobacteriaceae</taxon>
        <taxon>Flavobacterium</taxon>
    </lineage>
</organism>
<dbReference type="Proteomes" id="UP000214684">
    <property type="component" value="Unassembled WGS sequence"/>
</dbReference>
<comment type="caution">
    <text evidence="2">The sequence shown here is derived from an EMBL/GenBank/DDBJ whole genome shotgun (WGS) entry which is preliminary data.</text>
</comment>
<keyword evidence="1" id="KW-0812">Transmembrane</keyword>
<reference evidence="2 3" key="1">
    <citation type="submission" date="2016-11" db="EMBL/GenBank/DDBJ databases">
        <title>Whole genomes of Flavobacteriaceae.</title>
        <authorList>
            <person name="Stine C."/>
            <person name="Li C."/>
            <person name="Tadesse D."/>
        </authorList>
    </citation>
    <scope>NUCLEOTIDE SEQUENCE [LARGE SCALE GENOMIC DNA]</scope>
    <source>
        <strain evidence="2 3">DSM 24704</strain>
    </source>
</reference>
<feature type="transmembrane region" description="Helical" evidence="1">
    <location>
        <begin position="160"/>
        <end position="179"/>
    </location>
</feature>
<gene>
    <name evidence="2" type="ORF">B0A64_09485</name>
</gene>
<feature type="transmembrane region" description="Helical" evidence="1">
    <location>
        <begin position="231"/>
        <end position="249"/>
    </location>
</feature>
<evidence type="ECO:0000313" key="3">
    <source>
        <dbReference type="Proteomes" id="UP000214684"/>
    </source>
</evidence>
<evidence type="ECO:0000313" key="2">
    <source>
        <dbReference type="EMBL" id="OXG07040.1"/>
    </source>
</evidence>
<keyword evidence="3" id="KW-1185">Reference proteome</keyword>
<feature type="transmembrane region" description="Helical" evidence="1">
    <location>
        <begin position="125"/>
        <end position="148"/>
    </location>
</feature>
<feature type="transmembrane region" description="Helical" evidence="1">
    <location>
        <begin position="256"/>
        <end position="273"/>
    </location>
</feature>
<accession>A0A227PAV8</accession>
<sequence>MIMSTNQDDLIPVLSADIEITDFSKSNYVLSNKKHKHYLKISKEVKDLLSFIDNKKNIDEITQEYNSCFNTTIKSDFTYSLIYVKLSRYGLLENYGEIKTNGKPNYLKLSAIFLNERKVGKIVKYFYFLFNLKTAFILLSFSLIISAWKLISFLDTNKEFNIQVGLVSLILLTFVSAVFHEIGHATSTSLFGSKHGGIGAGFYLFSPVLYADVTDVWRLPKKKRIVVNLSGIYFEILFCAVLLLINLVLKSELLEMLALIVFIKTFFNLNPLVRSDGYWVITDLTNQPNLFRNAYQKVNNLSLFILRRRPITWNYVDFIVFIYGILSIAFISYFIIYAVILNPSSILYFPKNLLLFFQNIFTFNSAISIQKITELILPMIFFYFIFNLSKNAFKNILMMKKTK</sequence>
<protein>
    <recommendedName>
        <fullName evidence="4">Peptidase, M50 family protein</fullName>
    </recommendedName>
</protein>
<evidence type="ECO:0000256" key="1">
    <source>
        <dbReference type="SAM" id="Phobius"/>
    </source>
</evidence>
<dbReference type="AlphaFoldDB" id="A0A227PAV8"/>
<dbReference type="EMBL" id="MUGS01000014">
    <property type="protein sequence ID" value="OXG07040.1"/>
    <property type="molecule type" value="Genomic_DNA"/>
</dbReference>
<feature type="transmembrane region" description="Helical" evidence="1">
    <location>
        <begin position="318"/>
        <end position="340"/>
    </location>
</feature>
<evidence type="ECO:0008006" key="4">
    <source>
        <dbReference type="Google" id="ProtNLM"/>
    </source>
</evidence>